<keyword evidence="3" id="KW-1185">Reference proteome</keyword>
<gene>
    <name evidence="2" type="ORF">VP01_3911g6</name>
</gene>
<name>A0A0L6UUK2_9BASI</name>
<reference evidence="2 3" key="1">
    <citation type="submission" date="2015-08" db="EMBL/GenBank/DDBJ databases">
        <title>Next Generation Sequencing and Analysis of the Genome of Puccinia sorghi L Schw, the Causal Agent of Maize Common Rust.</title>
        <authorList>
            <person name="Rochi L."/>
            <person name="Burguener G."/>
            <person name="Darino M."/>
            <person name="Turjanski A."/>
            <person name="Kreff E."/>
            <person name="Dieguez M.J."/>
            <person name="Sacco F."/>
        </authorList>
    </citation>
    <scope>NUCLEOTIDE SEQUENCE [LARGE SCALE GENOMIC DNA]</scope>
    <source>
        <strain evidence="2 3">RO10H11247</strain>
    </source>
</reference>
<dbReference type="EMBL" id="LAVV01008959">
    <property type="protein sequence ID" value="KNZ51540.1"/>
    <property type="molecule type" value="Genomic_DNA"/>
</dbReference>
<evidence type="ECO:0000313" key="2">
    <source>
        <dbReference type="EMBL" id="KNZ51540.1"/>
    </source>
</evidence>
<protein>
    <submittedName>
        <fullName evidence="2">Uncharacterized protein</fullName>
    </submittedName>
</protein>
<comment type="caution">
    <text evidence="2">The sequence shown here is derived from an EMBL/GenBank/DDBJ whole genome shotgun (WGS) entry which is preliminary data.</text>
</comment>
<sequence>MAEAGANRQPPGRLASINDSTRNDGFRQAMLKAALDTTPQLTDENYLVSKDKMSGLLELRGVLDALESTTTTLTTNKNAEIKLLLISKMDTVTHNNVINAKN</sequence>
<dbReference type="VEuPathDB" id="FungiDB:VP01_3911g6"/>
<evidence type="ECO:0000313" key="3">
    <source>
        <dbReference type="Proteomes" id="UP000037035"/>
    </source>
</evidence>
<proteinExistence type="predicted"/>
<feature type="region of interest" description="Disordered" evidence="1">
    <location>
        <begin position="1"/>
        <end position="21"/>
    </location>
</feature>
<accession>A0A0L6UUK2</accession>
<organism evidence="2 3">
    <name type="scientific">Puccinia sorghi</name>
    <dbReference type="NCBI Taxonomy" id="27349"/>
    <lineage>
        <taxon>Eukaryota</taxon>
        <taxon>Fungi</taxon>
        <taxon>Dikarya</taxon>
        <taxon>Basidiomycota</taxon>
        <taxon>Pucciniomycotina</taxon>
        <taxon>Pucciniomycetes</taxon>
        <taxon>Pucciniales</taxon>
        <taxon>Pucciniaceae</taxon>
        <taxon>Puccinia</taxon>
    </lineage>
</organism>
<dbReference type="AlphaFoldDB" id="A0A0L6UUK2"/>
<evidence type="ECO:0000256" key="1">
    <source>
        <dbReference type="SAM" id="MobiDB-lite"/>
    </source>
</evidence>
<dbReference type="Proteomes" id="UP000037035">
    <property type="component" value="Unassembled WGS sequence"/>
</dbReference>